<dbReference type="SUPFAM" id="SSF56112">
    <property type="entry name" value="Protein kinase-like (PK-like)"/>
    <property type="match status" value="1"/>
</dbReference>
<evidence type="ECO:0000313" key="17">
    <source>
        <dbReference type="Proteomes" id="UP000694726"/>
    </source>
</evidence>
<dbReference type="InterPro" id="IPR003527">
    <property type="entry name" value="MAP_kinase_CS"/>
</dbReference>
<dbReference type="Ensembl" id="ENSSSCT00015075392.1">
    <property type="protein sequence ID" value="ENSSSCP00015030239.1"/>
    <property type="gene ID" value="ENSSSCG00015056508.1"/>
</dbReference>
<dbReference type="PANTHER" id="PTHR24055">
    <property type="entry name" value="MITOGEN-ACTIVATED PROTEIN KINASE"/>
    <property type="match status" value="1"/>
</dbReference>
<dbReference type="InterPro" id="IPR050117">
    <property type="entry name" value="MAPK"/>
</dbReference>
<evidence type="ECO:0000256" key="7">
    <source>
        <dbReference type="ARBA" id="ARBA00022777"/>
    </source>
</evidence>
<evidence type="ECO:0000256" key="1">
    <source>
        <dbReference type="ARBA" id="ARBA00008832"/>
    </source>
</evidence>
<keyword evidence="7" id="KW-0418">Kinase</keyword>
<dbReference type="Gene3D" id="3.30.200.20">
    <property type="entry name" value="Phosphorylase Kinase, domain 1"/>
    <property type="match status" value="1"/>
</dbReference>
<organism evidence="16 17">
    <name type="scientific">Sus scrofa</name>
    <name type="common">Pig</name>
    <dbReference type="NCBI Taxonomy" id="9823"/>
    <lineage>
        <taxon>Eukaryota</taxon>
        <taxon>Metazoa</taxon>
        <taxon>Chordata</taxon>
        <taxon>Craniata</taxon>
        <taxon>Vertebrata</taxon>
        <taxon>Euteleostomi</taxon>
        <taxon>Mammalia</taxon>
        <taxon>Eutheria</taxon>
        <taxon>Laurasiatheria</taxon>
        <taxon>Artiodactyla</taxon>
        <taxon>Suina</taxon>
        <taxon>Suidae</taxon>
        <taxon>Sus</taxon>
    </lineage>
</organism>
<evidence type="ECO:0000313" key="16">
    <source>
        <dbReference type="Ensembl" id="ENSSSCP00015030239.1"/>
    </source>
</evidence>
<comment type="catalytic activity">
    <reaction evidence="11">
        <text>L-seryl-[protein] + ATP = O-phospho-L-seryl-[protein] + ADP + H(+)</text>
        <dbReference type="Rhea" id="RHEA:17989"/>
        <dbReference type="Rhea" id="RHEA-COMP:9863"/>
        <dbReference type="Rhea" id="RHEA-COMP:11604"/>
        <dbReference type="ChEBI" id="CHEBI:15378"/>
        <dbReference type="ChEBI" id="CHEBI:29999"/>
        <dbReference type="ChEBI" id="CHEBI:30616"/>
        <dbReference type="ChEBI" id="CHEBI:83421"/>
        <dbReference type="ChEBI" id="CHEBI:456216"/>
        <dbReference type="EC" id="2.7.11.24"/>
    </reaction>
</comment>
<dbReference type="PROSITE" id="PS00107">
    <property type="entry name" value="PROTEIN_KINASE_ATP"/>
    <property type="match status" value="1"/>
</dbReference>
<evidence type="ECO:0000259" key="15">
    <source>
        <dbReference type="PROSITE" id="PS50011"/>
    </source>
</evidence>
<reference evidence="16" key="1">
    <citation type="submission" date="2025-08" db="UniProtKB">
        <authorList>
            <consortium name="Ensembl"/>
        </authorList>
    </citation>
    <scope>IDENTIFICATION</scope>
</reference>
<dbReference type="PROSITE" id="PS01351">
    <property type="entry name" value="MAPK"/>
    <property type="match status" value="1"/>
</dbReference>
<dbReference type="GO" id="GO:0004707">
    <property type="term" value="F:MAP kinase activity"/>
    <property type="evidence" value="ECO:0007669"/>
    <property type="project" value="UniProtKB-EC"/>
</dbReference>
<dbReference type="Pfam" id="PF00069">
    <property type="entry name" value="Pkinase"/>
    <property type="match status" value="1"/>
</dbReference>
<evidence type="ECO:0000256" key="14">
    <source>
        <dbReference type="PROSITE-ProRule" id="PRU10141"/>
    </source>
</evidence>
<accession>A0A8D0U710</accession>
<protein>
    <recommendedName>
        <fullName evidence="9">Mitogen-activated protein kinase 15</fullName>
        <ecNumber evidence="2">2.7.11.24</ecNumber>
    </recommendedName>
    <alternativeName>
        <fullName evidence="12">Extracellular signal-regulated kinase 7</fullName>
    </alternativeName>
    <alternativeName>
        <fullName evidence="13">Extracellular signal-regulated kinase 8</fullName>
    </alternativeName>
</protein>
<dbReference type="CDD" id="cd07852">
    <property type="entry name" value="STKc_MAPK15-like"/>
    <property type="match status" value="1"/>
</dbReference>
<keyword evidence="4" id="KW-0597">Phosphoprotein</keyword>
<evidence type="ECO:0000256" key="6">
    <source>
        <dbReference type="ARBA" id="ARBA00022741"/>
    </source>
</evidence>
<feature type="binding site" evidence="14">
    <location>
        <position position="44"/>
    </location>
    <ligand>
        <name>ATP</name>
        <dbReference type="ChEBI" id="CHEBI:30616"/>
    </ligand>
</feature>
<proteinExistence type="inferred from homology"/>
<keyword evidence="8 14" id="KW-0067">ATP-binding</keyword>
<dbReference type="AlphaFoldDB" id="A0A8D0U710"/>
<evidence type="ECO:0000256" key="13">
    <source>
        <dbReference type="ARBA" id="ARBA00076128"/>
    </source>
</evidence>
<keyword evidence="5" id="KW-0808">Transferase</keyword>
<name>A0A8D0U710_PIG</name>
<dbReference type="Proteomes" id="UP000694726">
    <property type="component" value="Unplaced"/>
</dbReference>
<keyword evidence="3" id="KW-0723">Serine/threonine-protein kinase</keyword>
<evidence type="ECO:0000256" key="4">
    <source>
        <dbReference type="ARBA" id="ARBA00022553"/>
    </source>
</evidence>
<feature type="domain" description="Protein kinase" evidence="15">
    <location>
        <begin position="14"/>
        <end position="301"/>
    </location>
</feature>
<dbReference type="InterPro" id="IPR011009">
    <property type="entry name" value="Kinase-like_dom_sf"/>
</dbReference>
<evidence type="ECO:0000256" key="5">
    <source>
        <dbReference type="ARBA" id="ARBA00022679"/>
    </source>
</evidence>
<evidence type="ECO:0000256" key="2">
    <source>
        <dbReference type="ARBA" id="ARBA00012411"/>
    </source>
</evidence>
<dbReference type="EC" id="2.7.11.24" evidence="2"/>
<evidence type="ECO:0000256" key="10">
    <source>
        <dbReference type="ARBA" id="ARBA00047592"/>
    </source>
</evidence>
<dbReference type="InterPro" id="IPR000719">
    <property type="entry name" value="Prot_kinase_dom"/>
</dbReference>
<dbReference type="InterPro" id="IPR017441">
    <property type="entry name" value="Protein_kinase_ATP_BS"/>
</dbReference>
<comment type="similarity">
    <text evidence="1">Belongs to the protein kinase superfamily. CMGC Ser/Thr protein kinase family. MAP kinase subfamily.</text>
</comment>
<evidence type="ECO:0000256" key="8">
    <source>
        <dbReference type="ARBA" id="ARBA00022840"/>
    </source>
</evidence>
<dbReference type="PROSITE" id="PS50011">
    <property type="entry name" value="PROTEIN_KINASE_DOM"/>
    <property type="match status" value="1"/>
</dbReference>
<evidence type="ECO:0000256" key="9">
    <source>
        <dbReference type="ARBA" id="ARBA00039797"/>
    </source>
</evidence>
<keyword evidence="6 14" id="KW-0547">Nucleotide-binding</keyword>
<comment type="catalytic activity">
    <reaction evidence="10">
        <text>L-threonyl-[protein] + ATP = O-phospho-L-threonyl-[protein] + ADP + H(+)</text>
        <dbReference type="Rhea" id="RHEA:46608"/>
        <dbReference type="Rhea" id="RHEA-COMP:11060"/>
        <dbReference type="Rhea" id="RHEA-COMP:11605"/>
        <dbReference type="ChEBI" id="CHEBI:15378"/>
        <dbReference type="ChEBI" id="CHEBI:30013"/>
        <dbReference type="ChEBI" id="CHEBI:30616"/>
        <dbReference type="ChEBI" id="CHEBI:61977"/>
        <dbReference type="ChEBI" id="CHEBI:456216"/>
        <dbReference type="EC" id="2.7.11.24"/>
    </reaction>
</comment>
<dbReference type="FunFam" id="1.10.510.10:FF:000238">
    <property type="entry name" value="Mitogen-activated protein kinase"/>
    <property type="match status" value="1"/>
</dbReference>
<dbReference type="GO" id="GO:0005524">
    <property type="term" value="F:ATP binding"/>
    <property type="evidence" value="ECO:0007669"/>
    <property type="project" value="UniProtKB-UniRule"/>
</dbReference>
<evidence type="ECO:0000256" key="11">
    <source>
        <dbReference type="ARBA" id="ARBA00048312"/>
    </source>
</evidence>
<dbReference type="Gene3D" id="1.10.510.10">
    <property type="entry name" value="Transferase(Phosphotransferase) domain 1"/>
    <property type="match status" value="1"/>
</dbReference>
<sequence length="337" mass="38305">MCAAEVDHRVAERYLLKRRLGKGAYGIVWKALDRRTGEVVAIKKIFDAFRNKTDAQRTFREIMLLQEFGDHPNIVRLLDVIQAENDRDIYLVFESMDTDLNAVLRKGTLLKDAHKRYIFYQLLRATKFIHSGRVIHRDQKPANVLLDASCSVKLCDFGLARSLSGLSEGPEGQALTEYVATRWYRAPEVLLYTPGVDMWSLGCILGEMLRGRPLFPGTSTLHQLELILEAVPPPSEEELLALGSGYSASVLQHLAARPRQTLDALLPPDTPPEALDLLRRLLVFAPDKRLSAAQALEHPYVQRWGWPRLVGLGWEKRWERLPLQRPRRLPQLPLPGP</sequence>
<evidence type="ECO:0000256" key="3">
    <source>
        <dbReference type="ARBA" id="ARBA00022527"/>
    </source>
</evidence>
<evidence type="ECO:0000256" key="12">
    <source>
        <dbReference type="ARBA" id="ARBA00076120"/>
    </source>
</evidence>
<dbReference type="FunFam" id="3.30.200.20:FF:000166">
    <property type="entry name" value="Mitogen-activated protein kinase"/>
    <property type="match status" value="1"/>
</dbReference>